<dbReference type="PANTHER" id="PTHR33910:SF1">
    <property type="entry name" value="PROTEIN TRANSLOCASE SUBUNIT SECE"/>
    <property type="match status" value="1"/>
</dbReference>
<evidence type="ECO:0000313" key="10">
    <source>
        <dbReference type="EMBL" id="AKQ02381.1"/>
    </source>
</evidence>
<proteinExistence type="inferred from homology"/>
<evidence type="ECO:0000256" key="4">
    <source>
        <dbReference type="ARBA" id="ARBA00022692"/>
    </source>
</evidence>
<organism evidence="10">
    <name type="scientific">uncultured Parcubacteria bacterium Rifle_16ft_4_minimus_37647</name>
    <dbReference type="NCBI Taxonomy" id="1665140"/>
    <lineage>
        <taxon>Bacteria</taxon>
        <taxon>Candidatus Parcubacteria</taxon>
        <taxon>environmental samples</taxon>
    </lineage>
</organism>
<keyword evidence="8 9" id="KW-0472">Membrane</keyword>
<comment type="subcellular location">
    <subcellularLocation>
        <location evidence="9">Cell membrane</location>
        <topology evidence="9">Single-pass membrane protein</topology>
    </subcellularLocation>
    <subcellularLocation>
        <location evidence="1">Membrane</location>
    </subcellularLocation>
</comment>
<sequence length="61" mass="6992">MFGKFKLFIGELRQEFKRINWPGRKETVKMSVTVIVISMLVAAFLGALDFLFVSIIEKLIA</sequence>
<reference evidence="10" key="1">
    <citation type="journal article" date="2015" name="ISME J.">
        <title>Aquifer environment selects for microbial species cohorts in sediment and groundwater.</title>
        <authorList>
            <person name="Hug L.A."/>
            <person name="Thomas B.C."/>
            <person name="Brown C.T."/>
            <person name="Frischkorn K.R."/>
            <person name="Williams K.H."/>
            <person name="Tringe S.G."/>
            <person name="Banfield J.F."/>
        </authorList>
    </citation>
    <scope>NUCLEOTIDE SEQUENCE</scope>
</reference>
<dbReference type="GO" id="GO:0008320">
    <property type="term" value="F:protein transmembrane transporter activity"/>
    <property type="evidence" value="ECO:0007669"/>
    <property type="project" value="UniProtKB-UniRule"/>
</dbReference>
<dbReference type="InterPro" id="IPR001901">
    <property type="entry name" value="Translocase_SecE/Sec61-g"/>
</dbReference>
<evidence type="ECO:0000256" key="2">
    <source>
        <dbReference type="ARBA" id="ARBA00022448"/>
    </source>
</evidence>
<evidence type="ECO:0000256" key="6">
    <source>
        <dbReference type="ARBA" id="ARBA00022989"/>
    </source>
</evidence>
<keyword evidence="3 9" id="KW-1003">Cell membrane</keyword>
<dbReference type="GO" id="GO:0065002">
    <property type="term" value="P:intracellular protein transmembrane transport"/>
    <property type="evidence" value="ECO:0007669"/>
    <property type="project" value="UniProtKB-UniRule"/>
</dbReference>
<dbReference type="NCBIfam" id="TIGR00964">
    <property type="entry name" value="secE_bact"/>
    <property type="match status" value="1"/>
</dbReference>
<dbReference type="GO" id="GO:0006605">
    <property type="term" value="P:protein targeting"/>
    <property type="evidence" value="ECO:0007669"/>
    <property type="project" value="UniProtKB-UniRule"/>
</dbReference>
<dbReference type="GO" id="GO:0009306">
    <property type="term" value="P:protein secretion"/>
    <property type="evidence" value="ECO:0007669"/>
    <property type="project" value="UniProtKB-UniRule"/>
</dbReference>
<dbReference type="PROSITE" id="PS01067">
    <property type="entry name" value="SECE_SEC61G"/>
    <property type="match status" value="1"/>
</dbReference>
<comment type="similarity">
    <text evidence="9">Belongs to the SecE/SEC61-gamma family.</text>
</comment>
<dbReference type="InterPro" id="IPR038379">
    <property type="entry name" value="SecE_sf"/>
</dbReference>
<protein>
    <recommendedName>
        <fullName evidence="9">Protein translocase subunit SecE</fullName>
    </recommendedName>
</protein>
<keyword evidence="4 9" id="KW-0812">Transmembrane</keyword>
<accession>A0A0H4T3W7</accession>
<dbReference type="HAMAP" id="MF_00422">
    <property type="entry name" value="SecE"/>
    <property type="match status" value="1"/>
</dbReference>
<dbReference type="GO" id="GO:0005886">
    <property type="term" value="C:plasma membrane"/>
    <property type="evidence" value="ECO:0007669"/>
    <property type="project" value="UniProtKB-SubCell"/>
</dbReference>
<comment type="subunit">
    <text evidence="9">Component of the Sec protein translocase complex. Heterotrimer consisting of SecY, SecE and SecG subunits. The heterotrimers can form oligomers, although 1 heterotrimer is thought to be able to translocate proteins. Interacts with the ribosome. Interacts with SecDF, and other proteins may be involved. Interacts with SecA.</text>
</comment>
<dbReference type="InterPro" id="IPR005807">
    <property type="entry name" value="SecE_bac"/>
</dbReference>
<feature type="transmembrane region" description="Helical" evidence="9">
    <location>
        <begin position="30"/>
        <end position="56"/>
    </location>
</feature>
<gene>
    <name evidence="9" type="primary">secE</name>
</gene>
<keyword evidence="6 9" id="KW-1133">Transmembrane helix</keyword>
<dbReference type="Gene3D" id="1.20.5.1030">
    <property type="entry name" value="Preprotein translocase secy subunit"/>
    <property type="match status" value="1"/>
</dbReference>
<dbReference type="PANTHER" id="PTHR33910">
    <property type="entry name" value="PROTEIN TRANSLOCASE SUBUNIT SECE"/>
    <property type="match status" value="1"/>
</dbReference>
<evidence type="ECO:0000256" key="9">
    <source>
        <dbReference type="HAMAP-Rule" id="MF_00422"/>
    </source>
</evidence>
<comment type="function">
    <text evidence="9">Essential subunit of the Sec protein translocation channel SecYEG. Clamps together the 2 halves of SecY. May contact the channel plug during translocation.</text>
</comment>
<evidence type="ECO:0000256" key="8">
    <source>
        <dbReference type="ARBA" id="ARBA00023136"/>
    </source>
</evidence>
<keyword evidence="2 9" id="KW-0813">Transport</keyword>
<dbReference type="EMBL" id="KT007000">
    <property type="protein sequence ID" value="AKQ02381.1"/>
    <property type="molecule type" value="Genomic_DNA"/>
</dbReference>
<dbReference type="Pfam" id="PF00584">
    <property type="entry name" value="SecE"/>
    <property type="match status" value="1"/>
</dbReference>
<evidence type="ECO:0000256" key="7">
    <source>
        <dbReference type="ARBA" id="ARBA00023010"/>
    </source>
</evidence>
<evidence type="ECO:0000256" key="5">
    <source>
        <dbReference type="ARBA" id="ARBA00022927"/>
    </source>
</evidence>
<evidence type="ECO:0000256" key="3">
    <source>
        <dbReference type="ARBA" id="ARBA00022475"/>
    </source>
</evidence>
<evidence type="ECO:0000256" key="1">
    <source>
        <dbReference type="ARBA" id="ARBA00004370"/>
    </source>
</evidence>
<dbReference type="GO" id="GO:0043952">
    <property type="term" value="P:protein transport by the Sec complex"/>
    <property type="evidence" value="ECO:0007669"/>
    <property type="project" value="UniProtKB-UniRule"/>
</dbReference>
<keyword evidence="7 9" id="KW-0811">Translocation</keyword>
<keyword evidence="5 9" id="KW-0653">Protein transport</keyword>
<dbReference type="AlphaFoldDB" id="A0A0H4T3W7"/>
<name>A0A0H4T3W7_9BACT</name>